<keyword evidence="5" id="KW-1185">Reference proteome</keyword>
<reference evidence="4 5" key="1">
    <citation type="submission" date="2014-04" db="EMBL/GenBank/DDBJ databases">
        <authorList>
            <consortium name="DOE Joint Genome Institute"/>
            <person name="Kuo A."/>
            <person name="Gay G."/>
            <person name="Dore J."/>
            <person name="Kohler A."/>
            <person name="Nagy L.G."/>
            <person name="Floudas D."/>
            <person name="Copeland A."/>
            <person name="Barry K.W."/>
            <person name="Cichocki N."/>
            <person name="Veneault-Fourrey C."/>
            <person name="LaButti K."/>
            <person name="Lindquist E.A."/>
            <person name="Lipzen A."/>
            <person name="Lundell T."/>
            <person name="Morin E."/>
            <person name="Murat C."/>
            <person name="Sun H."/>
            <person name="Tunlid A."/>
            <person name="Henrissat B."/>
            <person name="Grigoriev I.V."/>
            <person name="Hibbett D.S."/>
            <person name="Martin F."/>
            <person name="Nordberg H.P."/>
            <person name="Cantor M.N."/>
            <person name="Hua S.X."/>
        </authorList>
    </citation>
    <scope>NUCLEOTIDE SEQUENCE [LARGE SCALE GENOMIC DNA]</scope>
    <source>
        <strain evidence="5">h7</strain>
    </source>
</reference>
<dbReference type="AlphaFoldDB" id="A0A0C3CT43"/>
<dbReference type="OrthoDB" id="3057900at2759"/>
<proteinExistence type="inferred from homology"/>
<dbReference type="EMBL" id="KN831770">
    <property type="protein sequence ID" value="KIM47249.1"/>
    <property type="molecule type" value="Genomic_DNA"/>
</dbReference>
<protein>
    <recommendedName>
        <fullName evidence="3">Galectin domain-containing protein</fullName>
    </recommendedName>
</protein>
<dbReference type="Proteomes" id="UP000053424">
    <property type="component" value="Unassembled WGS sequence"/>
</dbReference>
<name>A0A0C3CT43_HEBCY</name>
<accession>A0A0C3CT43</accession>
<evidence type="ECO:0000256" key="2">
    <source>
        <dbReference type="SAM" id="MobiDB-lite"/>
    </source>
</evidence>
<dbReference type="SUPFAM" id="SSF89372">
    <property type="entry name" value="Fucose-specific lectin"/>
    <property type="match status" value="1"/>
</dbReference>
<organism evidence="4 5">
    <name type="scientific">Hebeloma cylindrosporum</name>
    <dbReference type="NCBI Taxonomy" id="76867"/>
    <lineage>
        <taxon>Eukaryota</taxon>
        <taxon>Fungi</taxon>
        <taxon>Dikarya</taxon>
        <taxon>Basidiomycota</taxon>
        <taxon>Agaricomycotina</taxon>
        <taxon>Agaricomycetes</taxon>
        <taxon>Agaricomycetidae</taxon>
        <taxon>Agaricales</taxon>
        <taxon>Agaricineae</taxon>
        <taxon>Hymenogastraceae</taxon>
        <taxon>Hebeloma</taxon>
    </lineage>
</organism>
<dbReference type="HOGENOM" id="CLU_713823_0_0_1"/>
<gene>
    <name evidence="4" type="ORF">M413DRAFT_7794</name>
</gene>
<dbReference type="InterPro" id="IPR001079">
    <property type="entry name" value="Galectin_CRD"/>
</dbReference>
<feature type="compositionally biased region" description="Basic and acidic residues" evidence="2">
    <location>
        <begin position="464"/>
        <end position="478"/>
    </location>
</feature>
<dbReference type="PROSITE" id="PS51304">
    <property type="entry name" value="GALECTIN"/>
    <property type="match status" value="1"/>
</dbReference>
<dbReference type="Gene3D" id="2.60.120.200">
    <property type="match status" value="1"/>
</dbReference>
<feature type="region of interest" description="Disordered" evidence="2">
    <location>
        <begin position="440"/>
        <end position="478"/>
    </location>
</feature>
<evidence type="ECO:0000256" key="1">
    <source>
        <dbReference type="ARBA" id="ARBA00009042"/>
    </source>
</evidence>
<dbReference type="Pfam" id="PF07938">
    <property type="entry name" value="Fungal_lectin"/>
    <property type="match status" value="1"/>
</dbReference>
<evidence type="ECO:0000313" key="5">
    <source>
        <dbReference type="Proteomes" id="UP000053424"/>
    </source>
</evidence>
<feature type="domain" description="Galectin" evidence="3">
    <location>
        <begin position="8"/>
        <end position="169"/>
    </location>
</feature>
<evidence type="ECO:0000313" key="4">
    <source>
        <dbReference type="EMBL" id="KIM47249.1"/>
    </source>
</evidence>
<sequence length="478" mass="53907">MSSTLQKGMSLAGINFSEGMIIAFKSTVFDLAKTGLFKGGAQETYLDLYNGCGDIVLSIMIRRGENKAFFNDRAAKSLVDGWGQTQSVDLSPEDVERWKRGGVTISVHDCSTRSEKRYQILFDLTTICFFAKRFPGAVEKVLYDDRFAKTSRSQSQLSDSLKVFFYKLEDLAAEERQVIVSGRVESEIPDLGSAVISVTPIHFIPNQPYASIVWDNGKEIRIYYLGRGNILEEYAYSKDNDGWSRGELHKLRIILNETSTIAATFHDNAIYVFYQGRCHKFPAKHPKTDFINMVAQEGPTKEWDSHPPITLALPGTGIAVVGFVNPTGQYALRVYYQDPELYLREHWFDHSIPKWVLENNQISAVGPKGGAGDQLRKTVTRQRQCNPRMGRIDQGSNVQVGLLVSRIETRVSILLLGILLYEGPFNQCLVDAIQFRRASQQGPGSEFPREKSSPSKLVNQTLVRRHDDENNDRHYESA</sequence>
<comment type="similarity">
    <text evidence="1">Belongs to the fungal fucose-specific lectin family.</text>
</comment>
<dbReference type="Gene3D" id="2.120.10.70">
    <property type="entry name" value="Fucose-specific lectin"/>
    <property type="match status" value="1"/>
</dbReference>
<reference evidence="5" key="2">
    <citation type="submission" date="2015-01" db="EMBL/GenBank/DDBJ databases">
        <title>Evolutionary Origins and Diversification of the Mycorrhizal Mutualists.</title>
        <authorList>
            <consortium name="DOE Joint Genome Institute"/>
            <consortium name="Mycorrhizal Genomics Consortium"/>
            <person name="Kohler A."/>
            <person name="Kuo A."/>
            <person name="Nagy L.G."/>
            <person name="Floudas D."/>
            <person name="Copeland A."/>
            <person name="Barry K.W."/>
            <person name="Cichocki N."/>
            <person name="Veneault-Fourrey C."/>
            <person name="LaButti K."/>
            <person name="Lindquist E.A."/>
            <person name="Lipzen A."/>
            <person name="Lundell T."/>
            <person name="Morin E."/>
            <person name="Murat C."/>
            <person name="Riley R."/>
            <person name="Ohm R."/>
            <person name="Sun H."/>
            <person name="Tunlid A."/>
            <person name="Henrissat B."/>
            <person name="Grigoriev I.V."/>
            <person name="Hibbett D.S."/>
            <person name="Martin F."/>
        </authorList>
    </citation>
    <scope>NUCLEOTIDE SEQUENCE [LARGE SCALE GENOMIC DNA]</scope>
    <source>
        <strain evidence="5">h7</strain>
    </source>
</reference>
<evidence type="ECO:0000259" key="3">
    <source>
        <dbReference type="PROSITE" id="PS51304"/>
    </source>
</evidence>
<dbReference type="InterPro" id="IPR012475">
    <property type="entry name" value="Fungal_lectin"/>
</dbReference>
<dbReference type="GO" id="GO:0030246">
    <property type="term" value="F:carbohydrate binding"/>
    <property type="evidence" value="ECO:0007669"/>
    <property type="project" value="InterPro"/>
</dbReference>